<dbReference type="SUPFAM" id="SSF57424">
    <property type="entry name" value="LDL receptor-like module"/>
    <property type="match status" value="2"/>
</dbReference>
<proteinExistence type="predicted"/>
<evidence type="ECO:0000259" key="5">
    <source>
        <dbReference type="PROSITE" id="PS50060"/>
    </source>
</evidence>
<feature type="domain" description="MAM" evidence="5">
    <location>
        <begin position="807"/>
        <end position="969"/>
    </location>
</feature>
<dbReference type="SMART" id="SM00192">
    <property type="entry name" value="LDLa"/>
    <property type="match status" value="2"/>
</dbReference>
<keyword evidence="3" id="KW-1133">Transmembrane helix</keyword>
<dbReference type="SMART" id="SM00137">
    <property type="entry name" value="MAM"/>
    <property type="match status" value="5"/>
</dbReference>
<keyword evidence="6" id="KW-1185">Reference proteome</keyword>
<dbReference type="InterPro" id="IPR036055">
    <property type="entry name" value="LDL_receptor-like_sf"/>
</dbReference>
<dbReference type="InterPro" id="IPR002172">
    <property type="entry name" value="LDrepeatLR_classA_rpt"/>
</dbReference>
<feature type="domain" description="MAM" evidence="5">
    <location>
        <begin position="645"/>
        <end position="805"/>
    </location>
</feature>
<dbReference type="InterPro" id="IPR013320">
    <property type="entry name" value="ConA-like_dom_sf"/>
</dbReference>
<evidence type="ECO:0000256" key="2">
    <source>
        <dbReference type="PROSITE-ProRule" id="PRU00124"/>
    </source>
</evidence>
<dbReference type="AlphaFoldDB" id="A0A6P9DAV0"/>
<dbReference type="Pfam" id="PF00629">
    <property type="entry name" value="MAM"/>
    <property type="match status" value="5"/>
</dbReference>
<feature type="transmembrane region" description="Helical" evidence="3">
    <location>
        <begin position="1153"/>
        <end position="1175"/>
    </location>
</feature>
<evidence type="ECO:0000256" key="4">
    <source>
        <dbReference type="SAM" id="SignalP"/>
    </source>
</evidence>
<dbReference type="RefSeq" id="XP_034292129.1">
    <property type="nucleotide sequence ID" value="XM_034436238.2"/>
</dbReference>
<dbReference type="CTD" id="158056"/>
<dbReference type="KEGG" id="pgut:117676631"/>
<gene>
    <name evidence="7" type="primary">MAMDC4</name>
</gene>
<evidence type="ECO:0000256" key="1">
    <source>
        <dbReference type="ARBA" id="ARBA00023157"/>
    </source>
</evidence>
<feature type="domain" description="MAM" evidence="5">
    <location>
        <begin position="274"/>
        <end position="435"/>
    </location>
</feature>
<dbReference type="PROSITE" id="PS50060">
    <property type="entry name" value="MAM_2"/>
    <property type="match status" value="6"/>
</dbReference>
<feature type="domain" description="MAM" evidence="5">
    <location>
        <begin position="971"/>
        <end position="1135"/>
    </location>
</feature>
<feature type="disulfide bond" evidence="2">
    <location>
        <begin position="234"/>
        <end position="246"/>
    </location>
</feature>
<feature type="disulfide bond" evidence="2">
    <location>
        <begin position="241"/>
        <end position="259"/>
    </location>
</feature>
<feature type="domain" description="MAM" evidence="5">
    <location>
        <begin position="65"/>
        <end position="228"/>
    </location>
</feature>
<dbReference type="PROSITE" id="PS01209">
    <property type="entry name" value="LDLRA_1"/>
    <property type="match status" value="2"/>
</dbReference>
<dbReference type="PANTHER" id="PTHR23282:SF101">
    <property type="entry name" value="MAM DOMAIN-CONTAINING PROTEIN"/>
    <property type="match status" value="1"/>
</dbReference>
<feature type="domain" description="MAM" evidence="5">
    <location>
        <begin position="471"/>
        <end position="634"/>
    </location>
</feature>
<evidence type="ECO:0000256" key="3">
    <source>
        <dbReference type="SAM" id="Phobius"/>
    </source>
</evidence>
<dbReference type="Proteomes" id="UP001652622">
    <property type="component" value="Unplaced"/>
</dbReference>
<dbReference type="GeneID" id="117676631"/>
<dbReference type="PROSITE" id="PS50068">
    <property type="entry name" value="LDLRA_2"/>
    <property type="match status" value="2"/>
</dbReference>
<keyword evidence="3" id="KW-0472">Membrane</keyword>
<dbReference type="InterPro" id="IPR051560">
    <property type="entry name" value="MAM_domain-containing"/>
</dbReference>
<dbReference type="OMA" id="DLCGWYQ"/>
<keyword evidence="1 2" id="KW-1015">Disulfide bond</keyword>
<dbReference type="GO" id="GO:0016020">
    <property type="term" value="C:membrane"/>
    <property type="evidence" value="ECO:0007669"/>
    <property type="project" value="InterPro"/>
</dbReference>
<evidence type="ECO:0000313" key="6">
    <source>
        <dbReference type="Proteomes" id="UP001652622"/>
    </source>
</evidence>
<protein>
    <submittedName>
        <fullName evidence="7">Apical endosomal glycoprotein isoform X1</fullName>
    </submittedName>
</protein>
<dbReference type="SUPFAM" id="SSF49899">
    <property type="entry name" value="Concanavalin A-like lectins/glucanases"/>
    <property type="match status" value="6"/>
</dbReference>
<evidence type="ECO:0000313" key="7">
    <source>
        <dbReference type="RefSeq" id="XP_034292129.1"/>
    </source>
</evidence>
<dbReference type="InterPro" id="IPR000998">
    <property type="entry name" value="MAM_dom"/>
</dbReference>
<dbReference type="CDD" id="cd00112">
    <property type="entry name" value="LDLa"/>
    <property type="match status" value="2"/>
</dbReference>
<dbReference type="OrthoDB" id="8847287at2759"/>
<feature type="signal peptide" evidence="4">
    <location>
        <begin position="1"/>
        <end position="26"/>
    </location>
</feature>
<dbReference type="Gene3D" id="4.10.400.10">
    <property type="entry name" value="Low-density Lipoprotein Receptor"/>
    <property type="match status" value="2"/>
</dbReference>
<feature type="disulfide bond" evidence="2">
    <location>
        <begin position="473"/>
        <end position="488"/>
    </location>
</feature>
<dbReference type="Gene3D" id="2.60.120.200">
    <property type="match status" value="5"/>
</dbReference>
<keyword evidence="4" id="KW-0732">Signal</keyword>
<dbReference type="PRINTS" id="PR00261">
    <property type="entry name" value="LDLRECEPTOR"/>
</dbReference>
<dbReference type="Pfam" id="PF00057">
    <property type="entry name" value="Ldl_recept_a"/>
    <property type="match status" value="2"/>
</dbReference>
<feature type="chain" id="PRO_5027948158" evidence="4">
    <location>
        <begin position="27"/>
        <end position="1216"/>
    </location>
</feature>
<dbReference type="InterPro" id="IPR023415">
    <property type="entry name" value="LDLR_class-A_CS"/>
</dbReference>
<organism evidence="6 7">
    <name type="scientific">Pantherophis guttatus</name>
    <name type="common">Corn snake</name>
    <name type="synonym">Elaphe guttata</name>
    <dbReference type="NCBI Taxonomy" id="94885"/>
    <lineage>
        <taxon>Eukaryota</taxon>
        <taxon>Metazoa</taxon>
        <taxon>Chordata</taxon>
        <taxon>Craniata</taxon>
        <taxon>Vertebrata</taxon>
        <taxon>Euteleostomi</taxon>
        <taxon>Lepidosauria</taxon>
        <taxon>Squamata</taxon>
        <taxon>Bifurcata</taxon>
        <taxon>Unidentata</taxon>
        <taxon>Episquamata</taxon>
        <taxon>Toxicofera</taxon>
        <taxon>Serpentes</taxon>
        <taxon>Colubroidea</taxon>
        <taxon>Colubridae</taxon>
        <taxon>Colubrinae</taxon>
        <taxon>Pantherophis</taxon>
    </lineage>
</organism>
<sequence length="1216" mass="131889">MPGSWGLLSFLLLQMPMVGPPFYVQAVFVNRCGSSNVCNFVCDCWDCSDENQCGYQKASALGAPFTCSFEGTTCGWEDISNSAYRWDPAQASISTWGLEPPFDHTLGTDFGWYMAATKQRVKPAATAQLRSPLLRGAAAACEIRAWYLLWGSGLNETQQPLLTLELIQGSRTVCLWQSPPGGTYSWQELVAYTGHIPGSFQVTFSSTQAFSSAAQLALDDVEFRNCGFPPPQMCGSKAFHCQQGSCIATDRVCDGTADCRAGEDEDEAKCATFTVCSFEDDWCQWTVDPNTTLPWLRNSSLHLASPPAGPSRDHSTNSREGYFAYVETQKPELDEGRAWLSSPMLAPDANQSCYLVLYLHLHGSNSNSLNIYSQTAEALQLVWSRTGDLGNYWFREKVDFVDTKTFKIVIEGRIGSGQEGSIALDDLHLSPGCRTVRDTQFPTPPVLEHSGPCPKGQFTCDQGKRCLHLQMLCNFKAECDDASDEQQCGGTDFAKGSGGWMDISVGHLRWTTSRLISVGPAFRLQEGPGQMFSMARAATPVLGPSGLGCVLQMDFTTGPEGFLALAIADGSLGTRWWAWFARSNGTTSWATATVSLGARKRPFQLELLARADLDGPWGALPLAVSNISFVNCSPEAPAPAPQAGLSCNFEIGWCSWYVEQNDGFEWRLSKSRRGAVDHTTGTGSFLFVDPGGAWNPGWRARLISAPQVAAASAAAAVEASCLSFWYRMDGPQIGTLALKVKAAGESEQVLWTRRGSHGAVWHQASSTISPKPGQDYQVIFEALRDGFLGSIALDDLTVTPGACPAQRHCSFEAGECGFSVPKQQAWQRQNGARGWGPPVDHTMGEPRGHYMILQTGADNLPLGQVTILRSRAFPSLLRTHCVSFWYYQSGSEPGSLTAYAKEEEEKGEGAETGMLSPDLTQGAAWRYGSFVAKVHGRWQVAFAVTGAGGEPASYIALDDIFVKEGGCSEPASCDFESGPCGWSKPHGDWYSWDWKEAATTLRSPSPKEDHTLGTNAGHYAYVDLAVLSLGKSTARLASEPLASTTGSCLRFHYHMDFLGHSSPAELTVRLTGAQGERVIWSARGHQSWTWMNRTLLVTSPVEFQIVLEASSGAWASSGVIALDDLHYAAGPDCASPQADQTEESSSPLPVSTIAIVAGVVNPVLLLLIATACCLWKRRGSQERMVEEDGNGQGFDNIAFRDDRIILPQMAPDPATS</sequence>
<comment type="caution">
    <text evidence="2">Lacks conserved residue(s) required for the propagation of feature annotation.</text>
</comment>
<name>A0A6P9DAV0_PANGU</name>
<accession>A0A6P9DAV0</accession>
<keyword evidence="3" id="KW-0812">Transmembrane</keyword>
<dbReference type="PANTHER" id="PTHR23282">
    <property type="entry name" value="APICAL ENDOSOMAL GLYCOPROTEIN PRECURSOR"/>
    <property type="match status" value="1"/>
</dbReference>
<dbReference type="CDD" id="cd06263">
    <property type="entry name" value="MAM"/>
    <property type="match status" value="5"/>
</dbReference>
<reference evidence="7" key="1">
    <citation type="submission" date="2025-08" db="UniProtKB">
        <authorList>
            <consortium name="RefSeq"/>
        </authorList>
    </citation>
    <scope>IDENTIFICATION</scope>
    <source>
        <tissue evidence="7">Blood</tissue>
    </source>
</reference>